<comment type="caution">
    <text evidence="1">The sequence shown here is derived from an EMBL/GenBank/DDBJ whole genome shotgun (WGS) entry which is preliminary data.</text>
</comment>
<sequence>MSEPKFWIGDKLKCPNASSDWRDVTVQDGPFRVEFLRDIERSWGDKPVYLCLLPNGTSILIAETALRSYWVPCPGEHREARADGWEKLEG</sequence>
<dbReference type="EMBL" id="LAZR01006369">
    <property type="protein sequence ID" value="KKM92610.1"/>
    <property type="molecule type" value="Genomic_DNA"/>
</dbReference>
<dbReference type="AlphaFoldDB" id="A0A0F9NUS6"/>
<accession>A0A0F9NUS6</accession>
<name>A0A0F9NUS6_9ZZZZ</name>
<organism evidence="1">
    <name type="scientific">marine sediment metagenome</name>
    <dbReference type="NCBI Taxonomy" id="412755"/>
    <lineage>
        <taxon>unclassified sequences</taxon>
        <taxon>metagenomes</taxon>
        <taxon>ecological metagenomes</taxon>
    </lineage>
</organism>
<protein>
    <submittedName>
        <fullName evidence="1">Uncharacterized protein</fullName>
    </submittedName>
</protein>
<evidence type="ECO:0000313" key="1">
    <source>
        <dbReference type="EMBL" id="KKM92610.1"/>
    </source>
</evidence>
<gene>
    <name evidence="1" type="ORF">LCGC14_1216710</name>
</gene>
<reference evidence="1" key="1">
    <citation type="journal article" date="2015" name="Nature">
        <title>Complex archaea that bridge the gap between prokaryotes and eukaryotes.</title>
        <authorList>
            <person name="Spang A."/>
            <person name="Saw J.H."/>
            <person name="Jorgensen S.L."/>
            <person name="Zaremba-Niedzwiedzka K."/>
            <person name="Martijn J."/>
            <person name="Lind A.E."/>
            <person name="van Eijk R."/>
            <person name="Schleper C."/>
            <person name="Guy L."/>
            <person name="Ettema T.J."/>
        </authorList>
    </citation>
    <scope>NUCLEOTIDE SEQUENCE</scope>
</reference>
<proteinExistence type="predicted"/>